<accession>A0ABS7BPV1</accession>
<name>A0ABS7BPV1_9SPHN</name>
<dbReference type="GO" id="GO:0016757">
    <property type="term" value="F:glycosyltransferase activity"/>
    <property type="evidence" value="ECO:0007669"/>
    <property type="project" value="UniProtKB-KW"/>
</dbReference>
<comment type="similarity">
    <text evidence="1">Belongs to the glycosyltransferase 2 family.</text>
</comment>
<evidence type="ECO:0000256" key="2">
    <source>
        <dbReference type="ARBA" id="ARBA00022676"/>
    </source>
</evidence>
<gene>
    <name evidence="5" type="ORF">KZ820_12925</name>
</gene>
<evidence type="ECO:0000259" key="4">
    <source>
        <dbReference type="Pfam" id="PF00535"/>
    </source>
</evidence>
<evidence type="ECO:0000256" key="3">
    <source>
        <dbReference type="ARBA" id="ARBA00022679"/>
    </source>
</evidence>
<dbReference type="RefSeq" id="WP_219749033.1">
    <property type="nucleotide sequence ID" value="NZ_JAHXZN010000004.1"/>
</dbReference>
<dbReference type="EC" id="2.4.-.-" evidence="5"/>
<dbReference type="PANTHER" id="PTHR43179:SF12">
    <property type="entry name" value="GALACTOFURANOSYLTRANSFERASE GLFT2"/>
    <property type="match status" value="1"/>
</dbReference>
<sequence length="298" mass="34314">MTDIRYSIAILTYAREPILAEVIERLARHLAGRADYELIVIDNNVERIDRTAQLAPFAHAVHLWDGVNKGVVARNLAFERARGEVVVLLDDDVFVETPDFLDRFGALFDATPRLGAVTIRKHVRGETRPRPDLIPHTDKSIDLTQPFDTFRFVGGCVAFRAATIAETGGFLPDFFYGLEEIELSYRIIDRGWTIRYQPDIVCEELEHPAGRKPKRLVQSDRLTNKFIISYLRMPSPYVWVNLIAFPPYAYAFARGEMDVVRAMRQFVTWLRRRDRPARAPIGKAARRYIRDCGGHLWR</sequence>
<dbReference type="EMBL" id="JAHXZN010000004">
    <property type="protein sequence ID" value="MBW6531640.1"/>
    <property type="molecule type" value="Genomic_DNA"/>
</dbReference>
<dbReference type="PANTHER" id="PTHR43179">
    <property type="entry name" value="RHAMNOSYLTRANSFERASE WBBL"/>
    <property type="match status" value="1"/>
</dbReference>
<evidence type="ECO:0000256" key="1">
    <source>
        <dbReference type="ARBA" id="ARBA00006739"/>
    </source>
</evidence>
<organism evidence="5 6">
    <name type="scientific">Sphingomonas citri</name>
    <dbReference type="NCBI Taxonomy" id="2862499"/>
    <lineage>
        <taxon>Bacteria</taxon>
        <taxon>Pseudomonadati</taxon>
        <taxon>Pseudomonadota</taxon>
        <taxon>Alphaproteobacteria</taxon>
        <taxon>Sphingomonadales</taxon>
        <taxon>Sphingomonadaceae</taxon>
        <taxon>Sphingomonas</taxon>
    </lineage>
</organism>
<comment type="caution">
    <text evidence="5">The sequence shown here is derived from an EMBL/GenBank/DDBJ whole genome shotgun (WGS) entry which is preliminary data.</text>
</comment>
<dbReference type="SUPFAM" id="SSF53448">
    <property type="entry name" value="Nucleotide-diphospho-sugar transferases"/>
    <property type="match status" value="1"/>
</dbReference>
<dbReference type="Proteomes" id="UP000759103">
    <property type="component" value="Unassembled WGS sequence"/>
</dbReference>
<keyword evidence="3 5" id="KW-0808">Transferase</keyword>
<keyword evidence="6" id="KW-1185">Reference proteome</keyword>
<protein>
    <submittedName>
        <fullName evidence="5">Glycosyltransferase</fullName>
        <ecNumber evidence="5">2.4.-.-</ecNumber>
    </submittedName>
</protein>
<feature type="domain" description="Glycosyltransferase 2-like" evidence="4">
    <location>
        <begin position="7"/>
        <end position="162"/>
    </location>
</feature>
<dbReference type="InterPro" id="IPR001173">
    <property type="entry name" value="Glyco_trans_2-like"/>
</dbReference>
<evidence type="ECO:0000313" key="5">
    <source>
        <dbReference type="EMBL" id="MBW6531640.1"/>
    </source>
</evidence>
<dbReference type="Pfam" id="PF00535">
    <property type="entry name" value="Glycos_transf_2"/>
    <property type="match status" value="1"/>
</dbReference>
<evidence type="ECO:0000313" key="6">
    <source>
        <dbReference type="Proteomes" id="UP000759103"/>
    </source>
</evidence>
<dbReference type="Gene3D" id="3.90.550.10">
    <property type="entry name" value="Spore Coat Polysaccharide Biosynthesis Protein SpsA, Chain A"/>
    <property type="match status" value="1"/>
</dbReference>
<keyword evidence="2 5" id="KW-0328">Glycosyltransferase</keyword>
<dbReference type="InterPro" id="IPR029044">
    <property type="entry name" value="Nucleotide-diphossugar_trans"/>
</dbReference>
<proteinExistence type="inferred from homology"/>
<reference evidence="5 6" key="1">
    <citation type="submission" date="2021-07" db="EMBL/GenBank/DDBJ databases">
        <title>Sphingomonas sp.</title>
        <authorList>
            <person name="Feng G."/>
            <person name="Li J."/>
            <person name="Pan M."/>
        </authorList>
    </citation>
    <scope>NUCLEOTIDE SEQUENCE [LARGE SCALE GENOMIC DNA]</scope>
    <source>
        <strain evidence="5 6">RRHST34</strain>
    </source>
</reference>